<comment type="caution">
    <text evidence="9">The sequence shown here is derived from an EMBL/GenBank/DDBJ whole genome shotgun (WGS) entry which is preliminary data.</text>
</comment>
<reference evidence="9 10" key="1">
    <citation type="journal article" date="2024" name="Proc. Natl. Acad. Sci. U.S.A.">
        <title>The genetic regulatory architecture and epigenomic basis for age-related changes in rattlesnake venom.</title>
        <authorList>
            <person name="Hogan M.P."/>
            <person name="Holding M.L."/>
            <person name="Nystrom G.S."/>
            <person name="Colston T.J."/>
            <person name="Bartlett D.A."/>
            <person name="Mason A.J."/>
            <person name="Ellsworth S.A."/>
            <person name="Rautsaw R.M."/>
            <person name="Lawrence K.C."/>
            <person name="Strickland J.L."/>
            <person name="He B."/>
            <person name="Fraser P."/>
            <person name="Margres M.J."/>
            <person name="Gilbert D.M."/>
            <person name="Gibbs H.L."/>
            <person name="Parkinson C.L."/>
            <person name="Rokyta D.R."/>
        </authorList>
    </citation>
    <scope>NUCLEOTIDE SEQUENCE [LARGE SCALE GENOMIC DNA]</scope>
    <source>
        <strain evidence="9">DRR0105</strain>
    </source>
</reference>
<comment type="similarity">
    <text evidence="2">Belongs to the parathyroid hormone family.</text>
</comment>
<evidence type="ECO:0000256" key="6">
    <source>
        <dbReference type="ARBA" id="ARBA00022729"/>
    </source>
</evidence>
<evidence type="ECO:0000313" key="10">
    <source>
        <dbReference type="Proteomes" id="UP001474421"/>
    </source>
</evidence>
<keyword evidence="10" id="KW-1185">Reference proteome</keyword>
<keyword evidence="7" id="KW-0527">Neuropeptide</keyword>
<keyword evidence="5" id="KW-0165">Cleavage on pair of basic residues</keyword>
<name>A0AAW1B5P2_CROAD</name>
<dbReference type="PANTHER" id="PTHR28585">
    <property type="entry name" value="TUBEROINFUNDIBULAR PEPTIDE OF 39 RESIDUES"/>
    <property type="match status" value="1"/>
</dbReference>
<keyword evidence="6" id="KW-0732">Signal</keyword>
<proteinExistence type="inferred from homology"/>
<evidence type="ECO:0000256" key="3">
    <source>
        <dbReference type="ARBA" id="ARBA00021831"/>
    </source>
</evidence>
<accession>A0AAW1B5P2</accession>
<dbReference type="AlphaFoldDB" id="A0AAW1B5P2"/>
<evidence type="ECO:0000256" key="7">
    <source>
        <dbReference type="ARBA" id="ARBA00023320"/>
    </source>
</evidence>
<evidence type="ECO:0000313" key="9">
    <source>
        <dbReference type="EMBL" id="KAK9397453.1"/>
    </source>
</evidence>
<dbReference type="EMBL" id="JAOTOJ010000008">
    <property type="protein sequence ID" value="KAK9397453.1"/>
    <property type="molecule type" value="Genomic_DNA"/>
</dbReference>
<evidence type="ECO:0000256" key="4">
    <source>
        <dbReference type="ARBA" id="ARBA00022525"/>
    </source>
</evidence>
<evidence type="ECO:0000256" key="1">
    <source>
        <dbReference type="ARBA" id="ARBA00004613"/>
    </source>
</evidence>
<protein>
    <recommendedName>
        <fullName evidence="3">Tuberoinfundibular peptide of 39 residues</fullName>
    </recommendedName>
    <alternativeName>
        <fullName evidence="8">Parathyroid hormone 2</fullName>
    </alternativeName>
</protein>
<dbReference type="GO" id="GO:0007218">
    <property type="term" value="P:neuropeptide signaling pathway"/>
    <property type="evidence" value="ECO:0007669"/>
    <property type="project" value="UniProtKB-KW"/>
</dbReference>
<gene>
    <name evidence="9" type="ORF">NXF25_020814</name>
</gene>
<evidence type="ECO:0000256" key="2">
    <source>
        <dbReference type="ARBA" id="ARBA00006307"/>
    </source>
</evidence>
<keyword evidence="4" id="KW-0964">Secreted</keyword>
<evidence type="ECO:0000256" key="5">
    <source>
        <dbReference type="ARBA" id="ARBA00022685"/>
    </source>
</evidence>
<evidence type="ECO:0000256" key="8">
    <source>
        <dbReference type="ARBA" id="ARBA00030147"/>
    </source>
</evidence>
<dbReference type="InterPro" id="IPR029396">
    <property type="entry name" value="TIP39"/>
</dbReference>
<dbReference type="Proteomes" id="UP001474421">
    <property type="component" value="Unassembled WGS sequence"/>
</dbReference>
<dbReference type="Pfam" id="PF14980">
    <property type="entry name" value="TIP39"/>
    <property type="match status" value="1"/>
</dbReference>
<comment type="subcellular location">
    <subcellularLocation>
        <location evidence="1">Secreted</location>
    </subcellularLocation>
</comment>
<dbReference type="GO" id="GO:0005576">
    <property type="term" value="C:extracellular region"/>
    <property type="evidence" value="ECO:0007669"/>
    <property type="project" value="UniProtKB-SubCell"/>
</dbReference>
<sequence>MPPSASCVGLAEHVTSRAGRRQAMDPVTRAHKGILSIILILSSSGLLASEIFLPRLHAPVRKFGKDEVSQYRGLESNVDLKTGLSPWGIHTPSITLQDWSLKWMSSDATASQEDDNRDEKQNKKMYPWGLARKEAIPAWSPKGAVDATGWLPGWRGKRSIVVADDAAFREKSKMLTAMERQKWLNSYMQKFLMVNSD</sequence>
<organism evidence="9 10">
    <name type="scientific">Crotalus adamanteus</name>
    <name type="common">Eastern diamondback rattlesnake</name>
    <dbReference type="NCBI Taxonomy" id="8729"/>
    <lineage>
        <taxon>Eukaryota</taxon>
        <taxon>Metazoa</taxon>
        <taxon>Chordata</taxon>
        <taxon>Craniata</taxon>
        <taxon>Vertebrata</taxon>
        <taxon>Euteleostomi</taxon>
        <taxon>Lepidosauria</taxon>
        <taxon>Squamata</taxon>
        <taxon>Bifurcata</taxon>
        <taxon>Unidentata</taxon>
        <taxon>Episquamata</taxon>
        <taxon>Toxicofera</taxon>
        <taxon>Serpentes</taxon>
        <taxon>Colubroidea</taxon>
        <taxon>Viperidae</taxon>
        <taxon>Crotalinae</taxon>
        <taxon>Crotalus</taxon>
    </lineage>
</organism>
<dbReference type="PANTHER" id="PTHR28585:SF1">
    <property type="entry name" value="TUBEROINFUNDIBULAR PEPTIDE OF 39 RESIDUES"/>
    <property type="match status" value="1"/>
</dbReference>